<name>A0ABV7JFX0_9GAMM</name>
<organism evidence="8 9">
    <name type="scientific">Marinicella sediminis</name>
    <dbReference type="NCBI Taxonomy" id="1792834"/>
    <lineage>
        <taxon>Bacteria</taxon>
        <taxon>Pseudomonadati</taxon>
        <taxon>Pseudomonadota</taxon>
        <taxon>Gammaproteobacteria</taxon>
        <taxon>Lysobacterales</taxon>
        <taxon>Marinicellaceae</taxon>
        <taxon>Marinicella</taxon>
    </lineage>
</organism>
<evidence type="ECO:0000313" key="8">
    <source>
        <dbReference type="EMBL" id="MFC3195158.1"/>
    </source>
</evidence>
<feature type="domain" description="EamA" evidence="7">
    <location>
        <begin position="154"/>
        <end position="284"/>
    </location>
</feature>
<reference evidence="9" key="1">
    <citation type="journal article" date="2019" name="Int. J. Syst. Evol. Microbiol.">
        <title>The Global Catalogue of Microorganisms (GCM) 10K type strain sequencing project: providing services to taxonomists for standard genome sequencing and annotation.</title>
        <authorList>
            <consortium name="The Broad Institute Genomics Platform"/>
            <consortium name="The Broad Institute Genome Sequencing Center for Infectious Disease"/>
            <person name="Wu L."/>
            <person name="Ma J."/>
        </authorList>
    </citation>
    <scope>NUCLEOTIDE SEQUENCE [LARGE SCALE GENOMIC DNA]</scope>
    <source>
        <strain evidence="9">KCTC 42953</strain>
    </source>
</reference>
<sequence length="292" mass="30789">MSQKTLKLVFFTTLALLAFAGNSVLCRLVLGQGLMDAAGFTSVRLIAGALMLVLLMALSKSAQSVSKQVITPRWQGIMGAVLLFIYAVCFSLAYLMLDTGSGALILFGVVQLTMLFSRLIGGYRAGCLEWLGVLLAFSGLSYLLWPALGTPSWTGFVLMLFSGVAWGLYTLAGQGSAQPLTDTTRNFLWSVPLALPLLLWVPGFEHWSVDGVILAVFSGALTSGLGYAIWYTVLPSLTATSAGVLQLSVPVLAAGGGVVFAGESLSQRLVLSAAAVLGGILLVMLTSQRQQV</sequence>
<evidence type="ECO:0000256" key="1">
    <source>
        <dbReference type="ARBA" id="ARBA00004651"/>
    </source>
</evidence>
<dbReference type="InterPro" id="IPR037185">
    <property type="entry name" value="EmrE-like"/>
</dbReference>
<evidence type="ECO:0000256" key="3">
    <source>
        <dbReference type="ARBA" id="ARBA00022692"/>
    </source>
</evidence>
<evidence type="ECO:0000256" key="2">
    <source>
        <dbReference type="ARBA" id="ARBA00022475"/>
    </source>
</evidence>
<evidence type="ECO:0000256" key="5">
    <source>
        <dbReference type="ARBA" id="ARBA00023136"/>
    </source>
</evidence>
<feature type="transmembrane region" description="Helical" evidence="6">
    <location>
        <begin position="103"/>
        <end position="121"/>
    </location>
</feature>
<keyword evidence="4 6" id="KW-1133">Transmembrane helix</keyword>
<dbReference type="PANTHER" id="PTHR42920">
    <property type="entry name" value="OS03G0707200 PROTEIN-RELATED"/>
    <property type="match status" value="1"/>
</dbReference>
<keyword evidence="3 6" id="KW-0812">Transmembrane</keyword>
<keyword evidence="5 6" id="KW-0472">Membrane</keyword>
<evidence type="ECO:0000256" key="6">
    <source>
        <dbReference type="SAM" id="Phobius"/>
    </source>
</evidence>
<feature type="transmembrane region" description="Helical" evidence="6">
    <location>
        <begin position="268"/>
        <end position="286"/>
    </location>
</feature>
<feature type="transmembrane region" description="Helical" evidence="6">
    <location>
        <begin position="41"/>
        <end position="58"/>
    </location>
</feature>
<accession>A0ABV7JFX0</accession>
<dbReference type="PANTHER" id="PTHR42920:SF24">
    <property type="entry name" value="AROMATIC AMINO ACID EXPORTER YDDG"/>
    <property type="match status" value="1"/>
</dbReference>
<protein>
    <submittedName>
        <fullName evidence="8">DMT family transporter</fullName>
    </submittedName>
</protein>
<dbReference type="Proteomes" id="UP001595533">
    <property type="component" value="Unassembled WGS sequence"/>
</dbReference>
<comment type="subcellular location">
    <subcellularLocation>
        <location evidence="1">Cell membrane</location>
        <topology evidence="1">Multi-pass membrane protein</topology>
    </subcellularLocation>
</comment>
<evidence type="ECO:0000313" key="9">
    <source>
        <dbReference type="Proteomes" id="UP001595533"/>
    </source>
</evidence>
<evidence type="ECO:0000259" key="7">
    <source>
        <dbReference type="Pfam" id="PF00892"/>
    </source>
</evidence>
<dbReference type="Pfam" id="PF00892">
    <property type="entry name" value="EamA"/>
    <property type="match status" value="1"/>
</dbReference>
<keyword evidence="2" id="KW-1003">Cell membrane</keyword>
<gene>
    <name evidence="8" type="ORF">ACFODZ_12975</name>
</gene>
<feature type="transmembrane region" description="Helical" evidence="6">
    <location>
        <begin position="79"/>
        <end position="97"/>
    </location>
</feature>
<dbReference type="SUPFAM" id="SSF103481">
    <property type="entry name" value="Multidrug resistance efflux transporter EmrE"/>
    <property type="match status" value="2"/>
</dbReference>
<dbReference type="RefSeq" id="WP_232781871.1">
    <property type="nucleotide sequence ID" value="NZ_JBHRTS010000007.1"/>
</dbReference>
<dbReference type="EMBL" id="JBHRTS010000007">
    <property type="protein sequence ID" value="MFC3195158.1"/>
    <property type="molecule type" value="Genomic_DNA"/>
</dbReference>
<comment type="caution">
    <text evidence="8">The sequence shown here is derived from an EMBL/GenBank/DDBJ whole genome shotgun (WGS) entry which is preliminary data.</text>
</comment>
<proteinExistence type="predicted"/>
<feature type="transmembrane region" description="Helical" evidence="6">
    <location>
        <begin position="128"/>
        <end position="147"/>
    </location>
</feature>
<feature type="transmembrane region" description="Helical" evidence="6">
    <location>
        <begin position="207"/>
        <end position="230"/>
    </location>
</feature>
<feature type="transmembrane region" description="Helical" evidence="6">
    <location>
        <begin position="153"/>
        <end position="172"/>
    </location>
</feature>
<evidence type="ECO:0000256" key="4">
    <source>
        <dbReference type="ARBA" id="ARBA00022989"/>
    </source>
</evidence>
<dbReference type="InterPro" id="IPR000620">
    <property type="entry name" value="EamA_dom"/>
</dbReference>
<feature type="transmembrane region" description="Helical" evidence="6">
    <location>
        <begin position="242"/>
        <end position="262"/>
    </location>
</feature>
<dbReference type="InterPro" id="IPR051258">
    <property type="entry name" value="Diverse_Substrate_Transporter"/>
</dbReference>
<keyword evidence="9" id="KW-1185">Reference proteome</keyword>
<feature type="transmembrane region" description="Helical" evidence="6">
    <location>
        <begin position="184"/>
        <end position="201"/>
    </location>
</feature>